<evidence type="ECO:0000256" key="6">
    <source>
        <dbReference type="SAM" id="SignalP"/>
    </source>
</evidence>
<dbReference type="SMART" id="SM00020">
    <property type="entry name" value="Tryp_SPc"/>
    <property type="match status" value="1"/>
</dbReference>
<reference evidence="8" key="1">
    <citation type="submission" date="2022-01" db="EMBL/GenBank/DDBJ databases">
        <authorList>
            <person name="King R."/>
        </authorList>
    </citation>
    <scope>NUCLEOTIDE SEQUENCE</scope>
</reference>
<evidence type="ECO:0000313" key="9">
    <source>
        <dbReference type="Proteomes" id="UP001152798"/>
    </source>
</evidence>
<sequence length="380" mass="41811">MVLRTLLIACLISLVRPQDDVDKLIKDILEKPVDDASKAKPREIQGFDENGDPCTCVPYYQCQNGTIKTDGTGILNIRMGPVCKEYMDVCCKEPTENTIKPVPMERKGCGQRHPNGVGFRITGHTSSEAEFGEFPWMVALLKLNTLEDGIDLLVYQCGGALIHEKVVLTAAHCIPKKGDDSNIMARAGEWDTQRVKEIFPYQDRMVVQTMIHPEFNGGNLWNDFALLVVDKPFEFSPNVDTVCLPPPGIVALSKECYASGWGKDQYGQKGQYQVILKKIDLPMVPNDQCTTLLRKTRLGQYFRLHKSFVCAGGILGKDTCKGDGGSPLVCPVEGKPGTYQAIGLVAWGIGCGDLTPGVYAGVAYARPWIDKTMTELGFSI</sequence>
<evidence type="ECO:0000256" key="4">
    <source>
        <dbReference type="ARBA" id="ARBA00068096"/>
    </source>
</evidence>
<keyword evidence="6" id="KW-0732">Signal</keyword>
<dbReference type="PROSITE" id="PS00134">
    <property type="entry name" value="TRYPSIN_HIS"/>
    <property type="match status" value="1"/>
</dbReference>
<dbReference type="PRINTS" id="PR00722">
    <property type="entry name" value="CHYMOTRYPSIN"/>
</dbReference>
<evidence type="ECO:0000256" key="1">
    <source>
        <dbReference type="ARBA" id="ARBA00004613"/>
    </source>
</evidence>
<dbReference type="InterPro" id="IPR018114">
    <property type="entry name" value="TRYPSIN_HIS"/>
</dbReference>
<protein>
    <recommendedName>
        <fullName evidence="4">Phenoloxidase-activating factor 2</fullName>
    </recommendedName>
    <alternativeName>
        <fullName evidence="5">Prophenoloxidase-activating factor II</fullName>
    </alternativeName>
</protein>
<dbReference type="SUPFAM" id="SSF50494">
    <property type="entry name" value="Trypsin-like serine proteases"/>
    <property type="match status" value="1"/>
</dbReference>
<comment type="subcellular location">
    <subcellularLocation>
        <location evidence="1">Secreted</location>
    </subcellularLocation>
</comment>
<dbReference type="EMBL" id="OV725080">
    <property type="protein sequence ID" value="CAH1398361.1"/>
    <property type="molecule type" value="Genomic_DNA"/>
</dbReference>
<dbReference type="PANTHER" id="PTHR24258">
    <property type="entry name" value="SERINE PROTEASE-RELATED"/>
    <property type="match status" value="1"/>
</dbReference>
<evidence type="ECO:0000256" key="3">
    <source>
        <dbReference type="ARBA" id="ARBA00023157"/>
    </source>
</evidence>
<feature type="signal peptide" evidence="6">
    <location>
        <begin position="1"/>
        <end position="17"/>
    </location>
</feature>
<evidence type="ECO:0000259" key="7">
    <source>
        <dbReference type="PROSITE" id="PS50240"/>
    </source>
</evidence>
<keyword evidence="3" id="KW-1015">Disulfide bond</keyword>
<dbReference type="InterPro" id="IPR043504">
    <property type="entry name" value="Peptidase_S1_PA_chymotrypsin"/>
</dbReference>
<dbReference type="Proteomes" id="UP001152798">
    <property type="component" value="Chromosome 4"/>
</dbReference>
<dbReference type="Gene3D" id="2.40.10.10">
    <property type="entry name" value="Trypsin-like serine proteases"/>
    <property type="match status" value="1"/>
</dbReference>
<dbReference type="PROSITE" id="PS50240">
    <property type="entry name" value="TRYPSIN_DOM"/>
    <property type="match status" value="1"/>
</dbReference>
<evidence type="ECO:0000256" key="2">
    <source>
        <dbReference type="ARBA" id="ARBA00022525"/>
    </source>
</evidence>
<keyword evidence="2" id="KW-0964">Secreted</keyword>
<evidence type="ECO:0000256" key="5">
    <source>
        <dbReference type="ARBA" id="ARBA00076468"/>
    </source>
</evidence>
<dbReference type="AlphaFoldDB" id="A0A9P0HAQ4"/>
<dbReference type="InterPro" id="IPR001314">
    <property type="entry name" value="Peptidase_S1A"/>
</dbReference>
<dbReference type="CDD" id="cd00190">
    <property type="entry name" value="Tryp_SPc"/>
    <property type="match status" value="1"/>
</dbReference>
<proteinExistence type="predicted"/>
<dbReference type="OrthoDB" id="6261922at2759"/>
<organism evidence="8 9">
    <name type="scientific">Nezara viridula</name>
    <name type="common">Southern green stink bug</name>
    <name type="synonym">Cimex viridulus</name>
    <dbReference type="NCBI Taxonomy" id="85310"/>
    <lineage>
        <taxon>Eukaryota</taxon>
        <taxon>Metazoa</taxon>
        <taxon>Ecdysozoa</taxon>
        <taxon>Arthropoda</taxon>
        <taxon>Hexapoda</taxon>
        <taxon>Insecta</taxon>
        <taxon>Pterygota</taxon>
        <taxon>Neoptera</taxon>
        <taxon>Paraneoptera</taxon>
        <taxon>Hemiptera</taxon>
        <taxon>Heteroptera</taxon>
        <taxon>Panheteroptera</taxon>
        <taxon>Pentatomomorpha</taxon>
        <taxon>Pentatomoidea</taxon>
        <taxon>Pentatomidae</taxon>
        <taxon>Pentatominae</taxon>
        <taxon>Nezara</taxon>
    </lineage>
</organism>
<evidence type="ECO:0000313" key="8">
    <source>
        <dbReference type="EMBL" id="CAH1398361.1"/>
    </source>
</evidence>
<dbReference type="GO" id="GO:0006508">
    <property type="term" value="P:proteolysis"/>
    <property type="evidence" value="ECO:0007669"/>
    <property type="project" value="InterPro"/>
</dbReference>
<keyword evidence="9" id="KW-1185">Reference proteome</keyword>
<dbReference type="InterPro" id="IPR009003">
    <property type="entry name" value="Peptidase_S1_PA"/>
</dbReference>
<dbReference type="GO" id="GO:0005576">
    <property type="term" value="C:extracellular region"/>
    <property type="evidence" value="ECO:0007669"/>
    <property type="project" value="UniProtKB-SubCell"/>
</dbReference>
<feature type="domain" description="Peptidase S1" evidence="7">
    <location>
        <begin position="121"/>
        <end position="374"/>
    </location>
</feature>
<feature type="chain" id="PRO_5040131963" description="Phenoloxidase-activating factor 2" evidence="6">
    <location>
        <begin position="18"/>
        <end position="380"/>
    </location>
</feature>
<name>A0A9P0HAQ4_NEZVI</name>
<accession>A0A9P0HAQ4</accession>
<dbReference type="Pfam" id="PF00089">
    <property type="entry name" value="Trypsin"/>
    <property type="match status" value="1"/>
</dbReference>
<dbReference type="GO" id="GO:0004252">
    <property type="term" value="F:serine-type endopeptidase activity"/>
    <property type="evidence" value="ECO:0007669"/>
    <property type="project" value="InterPro"/>
</dbReference>
<dbReference type="InterPro" id="IPR041515">
    <property type="entry name" value="PPAF-2-like_Clip"/>
</dbReference>
<dbReference type="Pfam" id="PF18322">
    <property type="entry name" value="CLIP_1"/>
    <property type="match status" value="1"/>
</dbReference>
<gene>
    <name evidence="8" type="ORF">NEZAVI_LOCUS8029</name>
</gene>
<dbReference type="PANTHER" id="PTHR24258:SF129">
    <property type="entry name" value="LP15124P-RELATED"/>
    <property type="match status" value="1"/>
</dbReference>
<dbReference type="FunFam" id="2.40.10.10:FF:000038">
    <property type="entry name" value="Serine protease"/>
    <property type="match status" value="1"/>
</dbReference>
<dbReference type="InterPro" id="IPR001254">
    <property type="entry name" value="Trypsin_dom"/>
</dbReference>